<dbReference type="GO" id="GO:0005634">
    <property type="term" value="C:nucleus"/>
    <property type="evidence" value="ECO:0007669"/>
    <property type="project" value="UniProtKB-SubCell"/>
</dbReference>
<evidence type="ECO:0000313" key="9">
    <source>
        <dbReference type="Proteomes" id="UP001558713"/>
    </source>
</evidence>
<dbReference type="SUPFAM" id="SSF48452">
    <property type="entry name" value="TPR-like"/>
    <property type="match status" value="1"/>
</dbReference>
<dbReference type="InterPro" id="IPR011990">
    <property type="entry name" value="TPR-like_helical_dom_sf"/>
</dbReference>
<evidence type="ECO:0000256" key="5">
    <source>
        <dbReference type="ARBA" id="ARBA00023242"/>
    </source>
</evidence>
<comment type="caution">
    <text evidence="8">The sequence shown here is derived from an EMBL/GenBank/DDBJ whole genome shotgun (WGS) entry which is preliminary data.</text>
</comment>
<keyword evidence="2" id="KW-0677">Repeat</keyword>
<comment type="similarity">
    <text evidence="6">Belongs to the MS5 protein family.</text>
</comment>
<dbReference type="EMBL" id="JBANAX010000294">
    <property type="protein sequence ID" value="KAL1214982.1"/>
    <property type="molecule type" value="Genomic_DNA"/>
</dbReference>
<dbReference type="SMART" id="SM00028">
    <property type="entry name" value="TPR"/>
    <property type="match status" value="1"/>
</dbReference>
<sequence>MWRREARRAPGGGFWTPPPTWSTTKRVYTAMPMSERKRSSSIMNQETFHKIHKVPSGDSPYVRAKHAQLISKDPDRAISLFWAAINAGDRVDSALKDMAVVMKQLNRSDEGIEAIKSFRYLCSFESQDSIDNVLLELYKKSGRIQEEAELLEHKLKSLEDDMHYGGRTTIEKRGYGKQINMTIEQEKARILGNLGWVQLQLHNYGIAEQYYRNALSLEPDNNKLCNLAICLIRMERIMEAKSLLEDVRRSLGHQWKDESFQKSFERATEMLAERERVTVADNPKEFLISSSSDNFSSRCSSRLKVNEALAGTGSELRNMCTKNSHDSFETVEQSSPEWITQPREFKWGDEEVDQRKWNVSVGAARRLRFGNHYNHKNLKTVETAASSTNRKKVDQNLIHELHQFIGGDNADCITTKARKMCAELIKEQEDNEKGCLRIATETSSAYSRIKHIGQRSV</sequence>
<organism evidence="8 9">
    <name type="scientific">Cardamine amara subsp. amara</name>
    <dbReference type="NCBI Taxonomy" id="228776"/>
    <lineage>
        <taxon>Eukaryota</taxon>
        <taxon>Viridiplantae</taxon>
        <taxon>Streptophyta</taxon>
        <taxon>Embryophyta</taxon>
        <taxon>Tracheophyta</taxon>
        <taxon>Spermatophyta</taxon>
        <taxon>Magnoliopsida</taxon>
        <taxon>eudicotyledons</taxon>
        <taxon>Gunneridae</taxon>
        <taxon>Pentapetalae</taxon>
        <taxon>rosids</taxon>
        <taxon>malvids</taxon>
        <taxon>Brassicales</taxon>
        <taxon>Brassicaceae</taxon>
        <taxon>Cardamineae</taxon>
        <taxon>Cardamine</taxon>
    </lineage>
</organism>
<dbReference type="AlphaFoldDB" id="A0ABD1B7R4"/>
<proteinExistence type="inferred from homology"/>
<feature type="repeat" description="TPR" evidence="7">
    <location>
        <begin position="188"/>
        <end position="221"/>
    </location>
</feature>
<keyword evidence="9" id="KW-1185">Reference proteome</keyword>
<dbReference type="PANTHER" id="PTHR36326:SF4">
    <property type="entry name" value="PROTEIN POLLENLESS 3-LIKE 1"/>
    <property type="match status" value="1"/>
</dbReference>
<dbReference type="PANTHER" id="PTHR36326">
    <property type="entry name" value="PROTEIN POLLENLESS 3-LIKE 2"/>
    <property type="match status" value="1"/>
</dbReference>
<evidence type="ECO:0000256" key="4">
    <source>
        <dbReference type="ARBA" id="ARBA00023054"/>
    </source>
</evidence>
<evidence type="ECO:0000256" key="1">
    <source>
        <dbReference type="ARBA" id="ARBA00004123"/>
    </source>
</evidence>
<comment type="subcellular location">
    <subcellularLocation>
        <location evidence="1">Nucleus</location>
    </subcellularLocation>
</comment>
<dbReference type="Gene3D" id="1.25.40.10">
    <property type="entry name" value="Tetratricopeptide repeat domain"/>
    <property type="match status" value="1"/>
</dbReference>
<dbReference type="PROSITE" id="PS50005">
    <property type="entry name" value="TPR"/>
    <property type="match status" value="1"/>
</dbReference>
<gene>
    <name evidence="8" type="ORF">V5N11_011498</name>
</gene>
<dbReference type="InterPro" id="IPR044961">
    <property type="entry name" value="MS5/SDI1"/>
</dbReference>
<evidence type="ECO:0000256" key="2">
    <source>
        <dbReference type="ARBA" id="ARBA00022737"/>
    </source>
</evidence>
<dbReference type="InterPro" id="IPR019734">
    <property type="entry name" value="TPR_rpt"/>
</dbReference>
<accession>A0ABD1B7R4</accession>
<reference evidence="8 9" key="1">
    <citation type="submission" date="2024-04" db="EMBL/GenBank/DDBJ databases">
        <title>Genome assembly C_amara_ONT_v2.</title>
        <authorList>
            <person name="Yant L."/>
            <person name="Moore C."/>
            <person name="Slenker M."/>
        </authorList>
    </citation>
    <scope>NUCLEOTIDE SEQUENCE [LARGE SCALE GENOMIC DNA]</scope>
    <source>
        <tissue evidence="8">Leaf</tissue>
    </source>
</reference>
<name>A0ABD1B7R4_CARAN</name>
<keyword evidence="3 7" id="KW-0802">TPR repeat</keyword>
<keyword evidence="4" id="KW-0175">Coiled coil</keyword>
<evidence type="ECO:0000256" key="3">
    <source>
        <dbReference type="ARBA" id="ARBA00022803"/>
    </source>
</evidence>
<evidence type="ECO:0000256" key="7">
    <source>
        <dbReference type="PROSITE-ProRule" id="PRU00339"/>
    </source>
</evidence>
<evidence type="ECO:0000256" key="6">
    <source>
        <dbReference type="ARBA" id="ARBA00025750"/>
    </source>
</evidence>
<evidence type="ECO:0000313" key="8">
    <source>
        <dbReference type="EMBL" id="KAL1214982.1"/>
    </source>
</evidence>
<dbReference type="Proteomes" id="UP001558713">
    <property type="component" value="Unassembled WGS sequence"/>
</dbReference>
<keyword evidence="5" id="KW-0539">Nucleus</keyword>
<protein>
    <submittedName>
        <fullName evidence="8">Protein POLLENLESS 3-LIKE 1</fullName>
    </submittedName>
</protein>